<feature type="region of interest" description="Disordered" evidence="11">
    <location>
        <begin position="299"/>
        <end position="318"/>
    </location>
</feature>
<evidence type="ECO:0000259" key="14">
    <source>
        <dbReference type="PROSITE" id="PS50112"/>
    </source>
</evidence>
<keyword evidence="4" id="KW-0145">Chemotaxis</keyword>
<evidence type="ECO:0000313" key="16">
    <source>
        <dbReference type="EMBL" id="PTQ66475.1"/>
    </source>
</evidence>
<keyword evidence="7 12" id="KW-1133">Transmembrane helix</keyword>
<dbReference type="SUPFAM" id="SSF55785">
    <property type="entry name" value="PYP-like sensor domain (PAS domain)"/>
    <property type="match status" value="1"/>
</dbReference>
<dbReference type="Gene3D" id="3.30.450.20">
    <property type="entry name" value="PAS domain"/>
    <property type="match status" value="1"/>
</dbReference>
<evidence type="ECO:0000259" key="13">
    <source>
        <dbReference type="PROSITE" id="PS50111"/>
    </source>
</evidence>
<feature type="domain" description="HAMP" evidence="15">
    <location>
        <begin position="224"/>
        <end position="276"/>
    </location>
</feature>
<dbReference type="GO" id="GO:0005886">
    <property type="term" value="C:plasma membrane"/>
    <property type="evidence" value="ECO:0007669"/>
    <property type="project" value="UniProtKB-SubCell"/>
</dbReference>
<dbReference type="CDD" id="cd06225">
    <property type="entry name" value="HAMP"/>
    <property type="match status" value="1"/>
</dbReference>
<comment type="similarity">
    <text evidence="9">Belongs to the methyl-accepting chemotaxis (MCP) protein family.</text>
</comment>
<dbReference type="InterPro" id="IPR000014">
    <property type="entry name" value="PAS"/>
</dbReference>
<dbReference type="InterPro" id="IPR035965">
    <property type="entry name" value="PAS-like_dom_sf"/>
</dbReference>
<evidence type="ECO:0000256" key="8">
    <source>
        <dbReference type="ARBA" id="ARBA00023136"/>
    </source>
</evidence>
<dbReference type="GO" id="GO:0007165">
    <property type="term" value="P:signal transduction"/>
    <property type="evidence" value="ECO:0007669"/>
    <property type="project" value="UniProtKB-KW"/>
</dbReference>
<evidence type="ECO:0000256" key="1">
    <source>
        <dbReference type="ARBA" id="ARBA00004429"/>
    </source>
</evidence>
<dbReference type="CDD" id="cd00130">
    <property type="entry name" value="PAS"/>
    <property type="match status" value="1"/>
</dbReference>
<keyword evidence="5" id="KW-0997">Cell inner membrane</keyword>
<evidence type="ECO:0000256" key="4">
    <source>
        <dbReference type="ARBA" id="ARBA00022500"/>
    </source>
</evidence>
<dbReference type="NCBIfam" id="TIGR00229">
    <property type="entry name" value="sensory_box"/>
    <property type="match status" value="1"/>
</dbReference>
<dbReference type="AlphaFoldDB" id="A0A2T5H4E3"/>
<comment type="subcellular location">
    <subcellularLocation>
        <location evidence="1">Cell inner membrane</location>
        <topology evidence="1">Multi-pass membrane protein</topology>
    </subcellularLocation>
</comment>
<evidence type="ECO:0000256" key="10">
    <source>
        <dbReference type="PROSITE-ProRule" id="PRU00284"/>
    </source>
</evidence>
<feature type="transmembrane region" description="Helical" evidence="12">
    <location>
        <begin position="203"/>
        <end position="223"/>
    </location>
</feature>
<keyword evidence="6 12" id="KW-0812">Transmembrane</keyword>
<keyword evidence="2" id="KW-1003">Cell membrane</keyword>
<dbReference type="FunFam" id="3.30.450.20:FF:000046">
    <property type="entry name" value="Aerotaxis sensor receptor"/>
    <property type="match status" value="1"/>
</dbReference>
<dbReference type="SUPFAM" id="SSF58104">
    <property type="entry name" value="Methyl-accepting chemotaxis protein (MCP) signaling domain"/>
    <property type="match status" value="1"/>
</dbReference>
<evidence type="ECO:0000256" key="11">
    <source>
        <dbReference type="SAM" id="MobiDB-lite"/>
    </source>
</evidence>
<reference evidence="16 17" key="1">
    <citation type="submission" date="2018-04" db="EMBL/GenBank/DDBJ databases">
        <title>Active sludge and wastewater microbial communities from Klosterneuburg, Austria.</title>
        <authorList>
            <person name="Wagner M."/>
        </authorList>
    </citation>
    <scope>NUCLEOTIDE SEQUENCE [LARGE SCALE GENOMIC DNA]</scope>
    <source>
        <strain evidence="16 17">Nm49</strain>
    </source>
</reference>
<dbReference type="FunFam" id="1.10.287.950:FF:000001">
    <property type="entry name" value="Methyl-accepting chemotaxis sensory transducer"/>
    <property type="match status" value="1"/>
</dbReference>
<name>A0A2T5H4E3_9PROT</name>
<dbReference type="GO" id="GO:0004888">
    <property type="term" value="F:transmembrane signaling receptor activity"/>
    <property type="evidence" value="ECO:0007669"/>
    <property type="project" value="TreeGrafter"/>
</dbReference>
<feature type="transmembrane region" description="Helical" evidence="12">
    <location>
        <begin position="169"/>
        <end position="191"/>
    </location>
</feature>
<feature type="region of interest" description="Disordered" evidence="11">
    <location>
        <begin position="554"/>
        <end position="578"/>
    </location>
</feature>
<sequence length="578" mass="62544">MRLNLPVTNTEYPIDDDTLILSTTDTKGRITYINSTFVEVSGFSEEELIGKAHNIVRHPDVPPEAFEDLWATLKQGLPWTGLVKNRRKNGDFYWITANATPLIENGKVTGYLSVRTKASRAEIERTAPIYQQILEGKTKNLKIEKGQVVRTDFIGKLLALCTMTASKRIALFMAIPALFLLAVGGIGWWGLSQAQIFTSLHNTVAALTVTGIALIAYFTFSMVKNTLSPLKQAIDIANTLAAGDLTHKFPVNRSDEFGELLKALTQMGVNLRATVLDVQKNATSVRQATGEIASGNLDLSQRTEEQASSLEETASSMEELTSTVRQNTDNSINANEIAMTASNITAKGGEMMQEVITTMSSISESSSKIADIISVIDGIAFQTNILALNAAVEAARAGEQGRGFAVVATEVRNLAQRSATAAKEIKALIDDSVKKVEDGATLVNKTGQTMDEIVSSIKHLTEIMSDITAASKEQSTGIEQVNQAVTQMDEVTQQNAALVEQAAAAAASLEQQAHELVGAISIFNLAKNNMQKSTGVVHLANKRNMEPARLSENNAASAKLRKRNKIAVGDNNNQWSEF</sequence>
<organism evidence="16 17">
    <name type="scientific">Nitrosomonas oligotropha</name>
    <dbReference type="NCBI Taxonomy" id="42354"/>
    <lineage>
        <taxon>Bacteria</taxon>
        <taxon>Pseudomonadati</taxon>
        <taxon>Pseudomonadota</taxon>
        <taxon>Betaproteobacteria</taxon>
        <taxon>Nitrosomonadales</taxon>
        <taxon>Nitrosomonadaceae</taxon>
        <taxon>Nitrosomonas</taxon>
    </lineage>
</organism>
<evidence type="ECO:0000259" key="15">
    <source>
        <dbReference type="PROSITE" id="PS50885"/>
    </source>
</evidence>
<dbReference type="GO" id="GO:0052131">
    <property type="term" value="P:positive aerotaxis"/>
    <property type="evidence" value="ECO:0007669"/>
    <property type="project" value="UniProtKB-ARBA"/>
</dbReference>
<protein>
    <submittedName>
        <fullName evidence="16">Methyl-accepting chemotaxis sensory transducer with Pas/Pac sensor</fullName>
    </submittedName>
</protein>
<dbReference type="PANTHER" id="PTHR43531">
    <property type="entry name" value="PROTEIN ICFG"/>
    <property type="match status" value="1"/>
</dbReference>
<evidence type="ECO:0000256" key="2">
    <source>
        <dbReference type="ARBA" id="ARBA00022475"/>
    </source>
</evidence>
<dbReference type="PROSITE" id="PS50112">
    <property type="entry name" value="PAS"/>
    <property type="match status" value="1"/>
</dbReference>
<gene>
    <name evidence="16" type="ORF">C8R26_1493</name>
</gene>
<dbReference type="PROSITE" id="PS50885">
    <property type="entry name" value="HAMP"/>
    <property type="match status" value="1"/>
</dbReference>
<dbReference type="Proteomes" id="UP000244128">
    <property type="component" value="Unassembled WGS sequence"/>
</dbReference>
<dbReference type="InterPro" id="IPR003660">
    <property type="entry name" value="HAMP_dom"/>
</dbReference>
<dbReference type="Pfam" id="PF00015">
    <property type="entry name" value="MCPsignal"/>
    <property type="match status" value="1"/>
</dbReference>
<dbReference type="PANTHER" id="PTHR43531:SF14">
    <property type="entry name" value="METHYL-ACCEPTING CHEMOTAXIS PROTEIN I-RELATED"/>
    <property type="match status" value="1"/>
</dbReference>
<dbReference type="CDD" id="cd11386">
    <property type="entry name" value="MCP_signal"/>
    <property type="match status" value="1"/>
</dbReference>
<keyword evidence="10" id="KW-0807">Transducer</keyword>
<evidence type="ECO:0000313" key="17">
    <source>
        <dbReference type="Proteomes" id="UP000244128"/>
    </source>
</evidence>
<feature type="domain" description="Methyl-accepting transducer" evidence="13">
    <location>
        <begin position="281"/>
        <end position="510"/>
    </location>
</feature>
<evidence type="ECO:0000256" key="6">
    <source>
        <dbReference type="ARBA" id="ARBA00022692"/>
    </source>
</evidence>
<dbReference type="InterPro" id="IPR001610">
    <property type="entry name" value="PAC"/>
</dbReference>
<dbReference type="PROSITE" id="PS50111">
    <property type="entry name" value="CHEMOTAXIS_TRANSDUC_2"/>
    <property type="match status" value="1"/>
</dbReference>
<comment type="caution">
    <text evidence="16">The sequence shown here is derived from an EMBL/GenBank/DDBJ whole genome shotgun (WGS) entry which is preliminary data.</text>
</comment>
<feature type="compositionally biased region" description="Polar residues" evidence="11">
    <location>
        <begin position="306"/>
        <end position="318"/>
    </location>
</feature>
<feature type="domain" description="PAS" evidence="14">
    <location>
        <begin position="25"/>
        <end position="76"/>
    </location>
</feature>
<keyword evidence="3" id="KW-0488">Methylation</keyword>
<dbReference type="SMART" id="SM00283">
    <property type="entry name" value="MA"/>
    <property type="match status" value="1"/>
</dbReference>
<proteinExistence type="inferred from homology"/>
<dbReference type="EMBL" id="QAOI01000049">
    <property type="protein sequence ID" value="PTQ66475.1"/>
    <property type="molecule type" value="Genomic_DNA"/>
</dbReference>
<dbReference type="Pfam" id="PF08447">
    <property type="entry name" value="PAS_3"/>
    <property type="match status" value="1"/>
</dbReference>
<evidence type="ECO:0000256" key="5">
    <source>
        <dbReference type="ARBA" id="ARBA00022519"/>
    </source>
</evidence>
<dbReference type="Gene3D" id="1.10.287.950">
    <property type="entry name" value="Methyl-accepting chemotaxis protein"/>
    <property type="match status" value="1"/>
</dbReference>
<evidence type="ECO:0000256" key="3">
    <source>
        <dbReference type="ARBA" id="ARBA00022481"/>
    </source>
</evidence>
<keyword evidence="8 12" id="KW-0472">Membrane</keyword>
<evidence type="ECO:0000256" key="9">
    <source>
        <dbReference type="ARBA" id="ARBA00029447"/>
    </source>
</evidence>
<evidence type="ECO:0000256" key="12">
    <source>
        <dbReference type="SAM" id="Phobius"/>
    </source>
</evidence>
<dbReference type="SMART" id="SM00086">
    <property type="entry name" value="PAC"/>
    <property type="match status" value="1"/>
</dbReference>
<dbReference type="SMART" id="SM00304">
    <property type="entry name" value="HAMP"/>
    <property type="match status" value="1"/>
</dbReference>
<dbReference type="InterPro" id="IPR051310">
    <property type="entry name" value="MCP_chemotaxis"/>
</dbReference>
<dbReference type="RefSeq" id="WP_107804504.1">
    <property type="nucleotide sequence ID" value="NZ_QAOI01000049.1"/>
</dbReference>
<dbReference type="Pfam" id="PF00672">
    <property type="entry name" value="HAMP"/>
    <property type="match status" value="1"/>
</dbReference>
<evidence type="ECO:0000256" key="7">
    <source>
        <dbReference type="ARBA" id="ARBA00022989"/>
    </source>
</evidence>
<dbReference type="InterPro" id="IPR013655">
    <property type="entry name" value="PAS_fold_3"/>
</dbReference>
<accession>A0A2T5H4E3</accession>
<dbReference type="InterPro" id="IPR004089">
    <property type="entry name" value="MCPsignal_dom"/>
</dbReference>